<dbReference type="SUPFAM" id="SSF47781">
    <property type="entry name" value="RuvA domain 2-like"/>
    <property type="match status" value="1"/>
</dbReference>
<feature type="domain" description="Helix-hairpin-helix DNA-binding motif class 1" evidence="2">
    <location>
        <begin position="164"/>
        <end position="183"/>
    </location>
</feature>
<feature type="compositionally biased region" description="Polar residues" evidence="1">
    <location>
        <begin position="135"/>
        <end position="150"/>
    </location>
</feature>
<dbReference type="Pfam" id="PF10531">
    <property type="entry name" value="SLBB"/>
    <property type="match status" value="1"/>
</dbReference>
<dbReference type="Proteomes" id="UP001595901">
    <property type="component" value="Unassembled WGS sequence"/>
</dbReference>
<dbReference type="NCBIfam" id="TIGR00426">
    <property type="entry name" value="competence protein ComEA helix-hairpin-helix repeat region"/>
    <property type="match status" value="1"/>
</dbReference>
<feature type="region of interest" description="Disordered" evidence="1">
    <location>
        <begin position="42"/>
        <end position="63"/>
    </location>
</feature>
<organism evidence="3 4">
    <name type="scientific">Streptococcus dentapri</name>
    <dbReference type="NCBI Taxonomy" id="573564"/>
    <lineage>
        <taxon>Bacteria</taxon>
        <taxon>Bacillati</taxon>
        <taxon>Bacillota</taxon>
        <taxon>Bacilli</taxon>
        <taxon>Lactobacillales</taxon>
        <taxon>Streptococcaceae</taxon>
        <taxon>Streptococcus</taxon>
    </lineage>
</organism>
<evidence type="ECO:0000313" key="4">
    <source>
        <dbReference type="Proteomes" id="UP001595901"/>
    </source>
</evidence>
<dbReference type="SMART" id="SM00278">
    <property type="entry name" value="HhH1"/>
    <property type="match status" value="2"/>
</dbReference>
<feature type="domain" description="Helix-hairpin-helix DNA-binding motif class 1" evidence="2">
    <location>
        <begin position="194"/>
        <end position="213"/>
    </location>
</feature>
<dbReference type="InterPro" id="IPR051675">
    <property type="entry name" value="Endo/Exo/Phosphatase_dom_1"/>
</dbReference>
<keyword evidence="4" id="KW-1185">Reference proteome</keyword>
<reference evidence="4" key="1">
    <citation type="journal article" date="2019" name="Int. J. Syst. Evol. Microbiol.">
        <title>The Global Catalogue of Microorganisms (GCM) 10K type strain sequencing project: providing services to taxonomists for standard genome sequencing and annotation.</title>
        <authorList>
            <consortium name="The Broad Institute Genomics Platform"/>
            <consortium name="The Broad Institute Genome Sequencing Center for Infectious Disease"/>
            <person name="Wu L."/>
            <person name="Ma J."/>
        </authorList>
    </citation>
    <scope>NUCLEOTIDE SEQUENCE [LARGE SCALE GENOMIC DNA]</scope>
    <source>
        <strain evidence="4">CCUG 58728</strain>
    </source>
</reference>
<dbReference type="EMBL" id="JBHSAC010000075">
    <property type="protein sequence ID" value="MFC3932850.1"/>
    <property type="molecule type" value="Genomic_DNA"/>
</dbReference>
<comment type="caution">
    <text evidence="3">The sequence shown here is derived from an EMBL/GenBank/DDBJ whole genome shotgun (WGS) entry which is preliminary data.</text>
</comment>
<dbReference type="Gene3D" id="1.10.150.280">
    <property type="entry name" value="AF1531-like domain"/>
    <property type="match status" value="1"/>
</dbReference>
<dbReference type="RefSeq" id="WP_380432551.1">
    <property type="nucleotide sequence ID" value="NZ_JBHSAC010000075.1"/>
</dbReference>
<feature type="region of interest" description="Disordered" evidence="1">
    <location>
        <begin position="135"/>
        <end position="155"/>
    </location>
</feature>
<dbReference type="Gene3D" id="3.10.560.10">
    <property type="entry name" value="Outer membrane lipoprotein wza domain like"/>
    <property type="match status" value="1"/>
</dbReference>
<feature type="compositionally biased region" description="Polar residues" evidence="1">
    <location>
        <begin position="47"/>
        <end position="63"/>
    </location>
</feature>
<dbReference type="PANTHER" id="PTHR21180">
    <property type="entry name" value="ENDONUCLEASE/EXONUCLEASE/PHOSPHATASE FAMILY DOMAIN-CONTAINING PROTEIN 1"/>
    <property type="match status" value="1"/>
</dbReference>
<evidence type="ECO:0000259" key="2">
    <source>
        <dbReference type="SMART" id="SM00278"/>
    </source>
</evidence>
<name>A0ABV8D2R5_9STRE</name>
<gene>
    <name evidence="3" type="ORF">ACFOSE_08825</name>
</gene>
<accession>A0ABV8D2R5</accession>
<evidence type="ECO:0000313" key="3">
    <source>
        <dbReference type="EMBL" id="MFC3932850.1"/>
    </source>
</evidence>
<dbReference type="InterPro" id="IPR019554">
    <property type="entry name" value="Soluble_ligand-bd"/>
</dbReference>
<protein>
    <submittedName>
        <fullName evidence="3">Helix-hairpin-helix domain-containing protein</fullName>
    </submittedName>
</protein>
<proteinExistence type="predicted"/>
<evidence type="ECO:0000256" key="1">
    <source>
        <dbReference type="SAM" id="MobiDB-lite"/>
    </source>
</evidence>
<dbReference type="InterPro" id="IPR010994">
    <property type="entry name" value="RuvA_2-like"/>
</dbReference>
<sequence>MWEDWLDKIKENKVMTGLVLLVLLLAAGLAFNLYHQKQKPTSDFPELTQTSTHQQSSNKFSTSTTSETIMVDVKGAVKTEGVYQLPAGSRVTDAVKKAGGFTDKANKKSVNLAQKLEDEDVVYVAIQGEEVNEVTQANQAPNHQTGSATSDSKDKINLNKATVEELQTISGIGEKRAQDIIDYREEHGGFTSVEELKEISGIGDKTYEKIAAEVTI</sequence>
<dbReference type="InterPro" id="IPR004509">
    <property type="entry name" value="Competence_ComEA_HhH"/>
</dbReference>
<dbReference type="PANTHER" id="PTHR21180:SF32">
    <property type="entry name" value="ENDONUCLEASE_EXONUCLEASE_PHOSPHATASE FAMILY DOMAIN-CONTAINING PROTEIN 1"/>
    <property type="match status" value="1"/>
</dbReference>
<dbReference type="Pfam" id="PF12836">
    <property type="entry name" value="HHH_3"/>
    <property type="match status" value="1"/>
</dbReference>
<dbReference type="InterPro" id="IPR003583">
    <property type="entry name" value="Hlx-hairpin-Hlx_DNA-bd_motif"/>
</dbReference>